<dbReference type="GO" id="GO:0015562">
    <property type="term" value="F:efflux transmembrane transporter activity"/>
    <property type="evidence" value="ECO:0007669"/>
    <property type="project" value="TreeGrafter"/>
</dbReference>
<dbReference type="NCBIfam" id="TIGR01730">
    <property type="entry name" value="RND_mfp"/>
    <property type="match status" value="1"/>
</dbReference>
<accession>A0A450STT3</accession>
<proteinExistence type="inferred from homology"/>
<dbReference type="EMBL" id="CAADFA010000275">
    <property type="protein sequence ID" value="VFJ60542.1"/>
    <property type="molecule type" value="Genomic_DNA"/>
</dbReference>
<dbReference type="PANTHER" id="PTHR30469">
    <property type="entry name" value="MULTIDRUG RESISTANCE PROTEIN MDTA"/>
    <property type="match status" value="1"/>
</dbReference>
<dbReference type="PANTHER" id="PTHR30469:SF12">
    <property type="entry name" value="MULTIDRUG RESISTANCE PROTEIN MDTA"/>
    <property type="match status" value="1"/>
</dbReference>
<dbReference type="InterPro" id="IPR058625">
    <property type="entry name" value="MdtA-like_BSH"/>
</dbReference>
<dbReference type="Gene3D" id="2.40.30.170">
    <property type="match status" value="1"/>
</dbReference>
<dbReference type="EMBL" id="CAADEZ010000186">
    <property type="protein sequence ID" value="VFJ57258.1"/>
    <property type="molecule type" value="Genomic_DNA"/>
</dbReference>
<evidence type="ECO:0000256" key="1">
    <source>
        <dbReference type="ARBA" id="ARBA00009477"/>
    </source>
</evidence>
<dbReference type="SUPFAM" id="SSF111369">
    <property type="entry name" value="HlyD-like secretion proteins"/>
    <property type="match status" value="1"/>
</dbReference>
<protein>
    <submittedName>
        <fullName evidence="4">RND family efflux transporter, MFP subunit</fullName>
    </submittedName>
</protein>
<evidence type="ECO:0000256" key="2">
    <source>
        <dbReference type="SAM" id="Coils"/>
    </source>
</evidence>
<keyword evidence="2" id="KW-0175">Coiled coil</keyword>
<comment type="similarity">
    <text evidence="1">Belongs to the membrane fusion protein (MFP) (TC 8.A.1) family.</text>
</comment>
<evidence type="ECO:0000259" key="3">
    <source>
        <dbReference type="Pfam" id="PF25917"/>
    </source>
</evidence>
<dbReference type="AlphaFoldDB" id="A0A450STT3"/>
<name>A0A450STT3_9GAMM</name>
<evidence type="ECO:0000313" key="4">
    <source>
        <dbReference type="EMBL" id="VFJ57258.1"/>
    </source>
</evidence>
<organism evidence="4">
    <name type="scientific">Candidatus Kentrum sp. FM</name>
    <dbReference type="NCBI Taxonomy" id="2126340"/>
    <lineage>
        <taxon>Bacteria</taxon>
        <taxon>Pseudomonadati</taxon>
        <taxon>Pseudomonadota</taxon>
        <taxon>Gammaproteobacteria</taxon>
        <taxon>Candidatus Kentrum</taxon>
    </lineage>
</organism>
<dbReference type="EMBL" id="CAADFL010000254">
    <property type="protein sequence ID" value="VFK12762.1"/>
    <property type="molecule type" value="Genomic_DNA"/>
</dbReference>
<evidence type="ECO:0000313" key="6">
    <source>
        <dbReference type="EMBL" id="VFK12762.1"/>
    </source>
</evidence>
<evidence type="ECO:0000313" key="5">
    <source>
        <dbReference type="EMBL" id="VFJ60542.1"/>
    </source>
</evidence>
<reference evidence="4" key="1">
    <citation type="submission" date="2019-02" db="EMBL/GenBank/DDBJ databases">
        <authorList>
            <person name="Gruber-Vodicka R. H."/>
            <person name="Seah K. B. B."/>
        </authorList>
    </citation>
    <scope>NUCLEOTIDE SEQUENCE</scope>
    <source>
        <strain evidence="4">BECK_BZ163</strain>
        <strain evidence="6">BECK_BZ164</strain>
        <strain evidence="5">BECK_BZ165</strain>
    </source>
</reference>
<dbReference type="GO" id="GO:1990281">
    <property type="term" value="C:efflux pump complex"/>
    <property type="evidence" value="ECO:0007669"/>
    <property type="project" value="TreeGrafter"/>
</dbReference>
<feature type="coiled-coil region" evidence="2">
    <location>
        <begin position="109"/>
        <end position="176"/>
    </location>
</feature>
<dbReference type="Pfam" id="PF25917">
    <property type="entry name" value="BSH_RND"/>
    <property type="match status" value="1"/>
</dbReference>
<sequence>MKPARLIAPILVLAISAVIGSVLIATAPKADRRVPPPLIPTVEVIPLRARDYTVTVTSHGTVSPRTQSTLIPEVAGRITEVSTNFRSGGFFEAGDVLLTIDPRDYENTVTVMQAELAQAKLALDEEQARVEQARIDWKRLGGSTKAGDLVLRKPQLASKRAAVAAANAKLRQAKLDLERTRIVAPYAGCILSKEVDVGQYVSSGTVLASLYAVDYVEIRLPLTDEQIGFIDLPEAYRQVSSPRVSLKVSRKKAPEEGPEKAQVIGKVATPPVTISARIGRKHHHWTGRVVRTEGAVDTRSRQLFVVAQVDDPYARQGERPPLKVGRFVKAEIRGRTLQGVFVVPSVAVRAGGEVWLFGEDDRLERRRVRIIQRDAEHVVIGGGLREDELLVVTPLPYGVEGTVARIASPPEEGGT</sequence>
<dbReference type="Gene3D" id="2.40.420.20">
    <property type="match status" value="1"/>
</dbReference>
<dbReference type="Gene3D" id="2.40.50.100">
    <property type="match status" value="1"/>
</dbReference>
<dbReference type="InterPro" id="IPR006143">
    <property type="entry name" value="RND_pump_MFP"/>
</dbReference>
<gene>
    <name evidence="4" type="ORF">BECKFM1743A_GA0114220_101864</name>
    <name evidence="6" type="ORF">BECKFM1743B_GA0114221_102541</name>
    <name evidence="5" type="ORF">BECKFM1743C_GA0114222_102751</name>
</gene>
<feature type="domain" description="Multidrug resistance protein MdtA-like barrel-sandwich hybrid" evidence="3">
    <location>
        <begin position="69"/>
        <end position="206"/>
    </location>
</feature>
<dbReference type="Gene3D" id="1.10.287.470">
    <property type="entry name" value="Helix hairpin bin"/>
    <property type="match status" value="1"/>
</dbReference>